<sequence>MKLIELVGGQIVTITLQSDRSVPPQAMNVNMSSSSSHQQGLSTVEDSGSPHDSSSAHFSPMSEPTLIPNDSAVEPPEIHYDPLELVAFYRSRIWEVWGRIIALVWSFLGLVVGLWWDKRTGSSENQQRRRAVQLRETLTRLGPAYIKVGQALSTRPDLLPPVFLEELTRLQDQLPPFPNEVAYQFIEEELGDRPEFIYAEISPKPVAAASLGQVYKGKLKTGEIVAIKVQRPDLRERISLDLYILRSLAGWIQKSWRLRSDLVAIADEFGARIYEEMDYTHEGRNAERFEQLYGYLPDIYVPRIYWQYTNRRVLTMEWITGTKLTDLEKIRQQGLDASYLIEVGVECSLRQLLEHGFFHADPHPGNLLASGDGKLVYLDFGMMSEVKPYQRYGLIEAIVHLVNRDFSALAHDYVKLEFLTPDTDLTPIIPALSQVFNDALGASVAELNFKNITDQLSQVMYDYPFRVPAYYALIIRSLVTLEGIAINVNPNFKVLSKAYPYVAKRLLTDQSPELRTSLRELLFKDGSFRWNRLENLLKNARNSQDYDLDVVLNQTIDFLFSDRGSFIRDRIVEEIVKSVDALGRNTLENVTYRFRKTVGMNGQNPVQPVSVTDPEDRKNLEHIQRILQIVQETQGFDPMKIVPLLPKVLFKPETQQMGQQIASGLAQRVLARFIREVLLSEEIEKGTSEKKWASVPKSDSPPLALPAAVIQRFAR</sequence>
<dbReference type="Proteomes" id="UP001235303">
    <property type="component" value="Unassembled WGS sequence"/>
</dbReference>
<feature type="domain" description="Protein kinase" evidence="3">
    <location>
        <begin position="200"/>
        <end position="528"/>
    </location>
</feature>
<evidence type="ECO:0000313" key="4">
    <source>
        <dbReference type="EMBL" id="MDJ1171941.1"/>
    </source>
</evidence>
<dbReference type="Gene3D" id="1.10.510.10">
    <property type="entry name" value="Transferase(Phosphotransferase) domain 1"/>
    <property type="match status" value="1"/>
</dbReference>
<name>A0ABT7AYI0_9CYAN</name>
<reference evidence="4 5" key="1">
    <citation type="submission" date="2023-01" db="EMBL/GenBank/DDBJ databases">
        <title>Novel diversity within Roseofilum (Cyanobacteria; Desertifilaceae) from marine benthic mats with descriptions of four novel species.</title>
        <authorList>
            <person name="Wang Y."/>
            <person name="Berthold D.E."/>
            <person name="Hu J."/>
            <person name="Lefler F.W."/>
            <person name="Laughinghouse H.D. IV."/>
        </authorList>
    </citation>
    <scope>NUCLEOTIDE SEQUENCE [LARGE SCALE GENOMIC DNA]</scope>
    <source>
        <strain evidence="4 5">BLCC-M154</strain>
    </source>
</reference>
<evidence type="ECO:0000259" key="3">
    <source>
        <dbReference type="PROSITE" id="PS50011"/>
    </source>
</evidence>
<dbReference type="PANTHER" id="PTHR10566">
    <property type="entry name" value="CHAPERONE-ACTIVITY OF BC1 COMPLEX CABC1 -RELATED"/>
    <property type="match status" value="1"/>
</dbReference>
<dbReference type="GO" id="GO:0016301">
    <property type="term" value="F:kinase activity"/>
    <property type="evidence" value="ECO:0007669"/>
    <property type="project" value="UniProtKB-KW"/>
</dbReference>
<dbReference type="SUPFAM" id="SSF56112">
    <property type="entry name" value="Protein kinase-like (PK-like)"/>
    <property type="match status" value="1"/>
</dbReference>
<dbReference type="CDD" id="cd05121">
    <property type="entry name" value="ABC1_ADCK3-like"/>
    <property type="match status" value="1"/>
</dbReference>
<dbReference type="InterPro" id="IPR000719">
    <property type="entry name" value="Prot_kinase_dom"/>
</dbReference>
<dbReference type="EMBL" id="JAQOSP010000134">
    <property type="protein sequence ID" value="MDJ1171941.1"/>
    <property type="molecule type" value="Genomic_DNA"/>
</dbReference>
<dbReference type="InterPro" id="IPR004147">
    <property type="entry name" value="ABC1_dom"/>
</dbReference>
<keyword evidence="4" id="KW-0418">Kinase</keyword>
<dbReference type="PANTHER" id="PTHR10566:SF128">
    <property type="entry name" value="UBIB DOMAIN CONTAINING KINASE"/>
    <property type="match status" value="1"/>
</dbReference>
<evidence type="ECO:0000256" key="2">
    <source>
        <dbReference type="SAM" id="MobiDB-lite"/>
    </source>
</evidence>
<evidence type="ECO:0000313" key="5">
    <source>
        <dbReference type="Proteomes" id="UP001235303"/>
    </source>
</evidence>
<dbReference type="Pfam" id="PF03109">
    <property type="entry name" value="ABC1"/>
    <property type="match status" value="1"/>
</dbReference>
<comment type="caution">
    <text evidence="4">The sequence shown here is derived from an EMBL/GenBank/DDBJ whole genome shotgun (WGS) entry which is preliminary data.</text>
</comment>
<dbReference type="InterPro" id="IPR011009">
    <property type="entry name" value="Kinase-like_dom_sf"/>
</dbReference>
<gene>
    <name evidence="4" type="ORF">PMG71_21145</name>
</gene>
<organism evidence="4 5">
    <name type="scientific">Roseofilum acuticapitatum BLCC-M154</name>
    <dbReference type="NCBI Taxonomy" id="3022444"/>
    <lineage>
        <taxon>Bacteria</taxon>
        <taxon>Bacillati</taxon>
        <taxon>Cyanobacteriota</taxon>
        <taxon>Cyanophyceae</taxon>
        <taxon>Desertifilales</taxon>
        <taxon>Desertifilaceae</taxon>
        <taxon>Roseofilum</taxon>
        <taxon>Roseofilum acuticapitatum</taxon>
    </lineage>
</organism>
<evidence type="ECO:0000256" key="1">
    <source>
        <dbReference type="ARBA" id="ARBA00009670"/>
    </source>
</evidence>
<proteinExistence type="inferred from homology"/>
<keyword evidence="5" id="KW-1185">Reference proteome</keyword>
<comment type="similarity">
    <text evidence="1">Belongs to the protein kinase superfamily. ADCK protein kinase family.</text>
</comment>
<feature type="compositionally biased region" description="Polar residues" evidence="2">
    <location>
        <begin position="27"/>
        <end position="57"/>
    </location>
</feature>
<keyword evidence="4" id="KW-0808">Transferase</keyword>
<feature type="region of interest" description="Disordered" evidence="2">
    <location>
        <begin position="23"/>
        <end position="73"/>
    </location>
</feature>
<protein>
    <submittedName>
        <fullName evidence="4">AarF/ABC1/UbiB kinase family protein</fullName>
    </submittedName>
</protein>
<dbReference type="PROSITE" id="PS50011">
    <property type="entry name" value="PROTEIN_KINASE_DOM"/>
    <property type="match status" value="1"/>
</dbReference>
<accession>A0ABT7AYI0</accession>
<dbReference type="InterPro" id="IPR050154">
    <property type="entry name" value="UbiB_kinase"/>
</dbReference>